<evidence type="ECO:0000313" key="2">
    <source>
        <dbReference type="Proteomes" id="UP000299102"/>
    </source>
</evidence>
<proteinExistence type="predicted"/>
<evidence type="ECO:0000313" key="1">
    <source>
        <dbReference type="EMBL" id="GBP31876.1"/>
    </source>
</evidence>
<reference evidence="1 2" key="1">
    <citation type="journal article" date="2019" name="Commun. Biol.">
        <title>The bagworm genome reveals a unique fibroin gene that provides high tensile strength.</title>
        <authorList>
            <person name="Kono N."/>
            <person name="Nakamura H."/>
            <person name="Ohtoshi R."/>
            <person name="Tomita M."/>
            <person name="Numata K."/>
            <person name="Arakawa K."/>
        </authorList>
    </citation>
    <scope>NUCLEOTIDE SEQUENCE [LARGE SCALE GENOMIC DNA]</scope>
</reference>
<sequence>MCPAPGIRGRGFSARHLSNTTLTAEPLGAHVIFEVVFKLSTFWTVNSFVSAGRKARSGSPRYAPNIVATSEYRRANDLNERIIITVVYRRFPSEENIWRIPPRVSSRIVHVFDRL</sequence>
<keyword evidence="2" id="KW-1185">Reference proteome</keyword>
<accession>A0A4C1V0S9</accession>
<dbReference type="AlphaFoldDB" id="A0A4C1V0S9"/>
<name>A0A4C1V0S9_EUMVA</name>
<dbReference type="EMBL" id="BGZK01000252">
    <property type="protein sequence ID" value="GBP31876.1"/>
    <property type="molecule type" value="Genomic_DNA"/>
</dbReference>
<gene>
    <name evidence="1" type="ORF">EVAR_16651_1</name>
</gene>
<dbReference type="Proteomes" id="UP000299102">
    <property type="component" value="Unassembled WGS sequence"/>
</dbReference>
<organism evidence="1 2">
    <name type="scientific">Eumeta variegata</name>
    <name type="common">Bagworm moth</name>
    <name type="synonym">Eumeta japonica</name>
    <dbReference type="NCBI Taxonomy" id="151549"/>
    <lineage>
        <taxon>Eukaryota</taxon>
        <taxon>Metazoa</taxon>
        <taxon>Ecdysozoa</taxon>
        <taxon>Arthropoda</taxon>
        <taxon>Hexapoda</taxon>
        <taxon>Insecta</taxon>
        <taxon>Pterygota</taxon>
        <taxon>Neoptera</taxon>
        <taxon>Endopterygota</taxon>
        <taxon>Lepidoptera</taxon>
        <taxon>Glossata</taxon>
        <taxon>Ditrysia</taxon>
        <taxon>Tineoidea</taxon>
        <taxon>Psychidae</taxon>
        <taxon>Oiketicinae</taxon>
        <taxon>Eumeta</taxon>
    </lineage>
</organism>
<protein>
    <submittedName>
        <fullName evidence="1">Uncharacterized protein</fullName>
    </submittedName>
</protein>
<comment type="caution">
    <text evidence="1">The sequence shown here is derived from an EMBL/GenBank/DDBJ whole genome shotgun (WGS) entry which is preliminary data.</text>
</comment>